<keyword evidence="3" id="KW-1185">Reference proteome</keyword>
<evidence type="ECO:0000313" key="3">
    <source>
        <dbReference type="Proteomes" id="UP000602076"/>
    </source>
</evidence>
<dbReference type="GO" id="GO:0045454">
    <property type="term" value="P:cell redox homeostasis"/>
    <property type="evidence" value="ECO:0007669"/>
    <property type="project" value="TreeGrafter"/>
</dbReference>
<dbReference type="PANTHER" id="PTHR45663">
    <property type="entry name" value="GEO12009P1"/>
    <property type="match status" value="1"/>
</dbReference>
<dbReference type="Pfam" id="PF00085">
    <property type="entry name" value="Thioredoxin"/>
    <property type="match status" value="1"/>
</dbReference>
<feature type="domain" description="Thioredoxin" evidence="1">
    <location>
        <begin position="5"/>
        <end position="98"/>
    </location>
</feature>
<dbReference type="Proteomes" id="UP000602076">
    <property type="component" value="Unassembled WGS sequence"/>
</dbReference>
<dbReference type="Gene3D" id="3.40.30.10">
    <property type="entry name" value="Glutaredoxin"/>
    <property type="match status" value="1"/>
</dbReference>
<sequence length="104" mass="11872">MNEWNKQSVEEKLQAKDTFCLYVYTPLCGTCQVASKMLLITKEILKEVTFAKSDANYLKELAYELKIESVPCLLLIKNGVVIQKIYAFQSVPYLVETINSTLID</sequence>
<evidence type="ECO:0000259" key="1">
    <source>
        <dbReference type="Pfam" id="PF00085"/>
    </source>
</evidence>
<gene>
    <name evidence="2" type="ORF">IEO70_07600</name>
</gene>
<dbReference type="SUPFAM" id="SSF52833">
    <property type="entry name" value="Thioredoxin-like"/>
    <property type="match status" value="1"/>
</dbReference>
<dbReference type="CDD" id="cd02947">
    <property type="entry name" value="TRX_family"/>
    <property type="match status" value="1"/>
</dbReference>
<protein>
    <submittedName>
        <fullName evidence="2">Thioredoxin family protein</fullName>
    </submittedName>
</protein>
<proteinExistence type="predicted"/>
<reference evidence="2" key="1">
    <citation type="submission" date="2020-09" db="EMBL/GenBank/DDBJ databases">
        <title>Bacillus faecalis sp. nov., a moderately halophilic bacterium isolated from cow faeces.</title>
        <authorList>
            <person name="Jiang L."/>
            <person name="Lee J."/>
        </authorList>
    </citation>
    <scope>NUCLEOTIDE SEQUENCE</scope>
    <source>
        <strain evidence="2">AGMB 02131</strain>
    </source>
</reference>
<dbReference type="GO" id="GO:0015035">
    <property type="term" value="F:protein-disulfide reductase activity"/>
    <property type="evidence" value="ECO:0007669"/>
    <property type="project" value="TreeGrafter"/>
</dbReference>
<accession>A0A927CW37</accession>
<organism evidence="2 3">
    <name type="scientific">Peribacillus faecalis</name>
    <dbReference type="NCBI Taxonomy" id="2772559"/>
    <lineage>
        <taxon>Bacteria</taxon>
        <taxon>Bacillati</taxon>
        <taxon>Bacillota</taxon>
        <taxon>Bacilli</taxon>
        <taxon>Bacillales</taxon>
        <taxon>Bacillaceae</taxon>
        <taxon>Peribacillus</taxon>
    </lineage>
</organism>
<dbReference type="PANTHER" id="PTHR45663:SF41">
    <property type="entry name" value="THIOREDOXIN-LIKE PROTEIN YUSE"/>
    <property type="match status" value="1"/>
</dbReference>
<evidence type="ECO:0000313" key="2">
    <source>
        <dbReference type="EMBL" id="MBD3108229.1"/>
    </source>
</evidence>
<dbReference type="GO" id="GO:0005829">
    <property type="term" value="C:cytosol"/>
    <property type="evidence" value="ECO:0007669"/>
    <property type="project" value="TreeGrafter"/>
</dbReference>
<dbReference type="EMBL" id="JACXSI010000015">
    <property type="protein sequence ID" value="MBD3108229.1"/>
    <property type="molecule type" value="Genomic_DNA"/>
</dbReference>
<dbReference type="InterPro" id="IPR013766">
    <property type="entry name" value="Thioredoxin_domain"/>
</dbReference>
<dbReference type="RefSeq" id="WP_190997776.1">
    <property type="nucleotide sequence ID" value="NZ_JACXSI010000015.1"/>
</dbReference>
<dbReference type="AlphaFoldDB" id="A0A927CW37"/>
<comment type="caution">
    <text evidence="2">The sequence shown here is derived from an EMBL/GenBank/DDBJ whole genome shotgun (WGS) entry which is preliminary data.</text>
</comment>
<dbReference type="InterPro" id="IPR036249">
    <property type="entry name" value="Thioredoxin-like_sf"/>
</dbReference>
<name>A0A927CW37_9BACI</name>